<protein>
    <submittedName>
        <fullName evidence="1">Killer toxin resistant protein</fullName>
    </submittedName>
</protein>
<evidence type="ECO:0000313" key="1">
    <source>
        <dbReference type="EMBL" id="KAJ9061640.1"/>
    </source>
</evidence>
<sequence length="259" mass="29062">MQVRGRFAGLVLGAIGLLSPATNIVNGEATTSPAVTITLKAPWAAPPLILEILELIPRFNATGYFHALDKFTSSDFETKGKPFSTASDGLVYEKALDFIFQELVAPEARQLFELFLSLHNTAPAVQAYYHFYNETVVPEFSAQDPEFDATCRNWIQFREKQYCQLQSFKTAFTEQSKGSIPGESYKLLSFDHFYSKSQADLASVILYGDIESPDFQKYHRHLMSAANKKKLNYVVRYLPPAQTDGRELYLSGYGVHDGS</sequence>
<dbReference type="Proteomes" id="UP001165960">
    <property type="component" value="Unassembled WGS sequence"/>
</dbReference>
<evidence type="ECO:0000313" key="2">
    <source>
        <dbReference type="Proteomes" id="UP001165960"/>
    </source>
</evidence>
<dbReference type="EMBL" id="QTSX02005052">
    <property type="protein sequence ID" value="KAJ9061640.1"/>
    <property type="molecule type" value="Genomic_DNA"/>
</dbReference>
<keyword evidence="2" id="KW-1185">Reference proteome</keyword>
<accession>A0ACC2SH69</accession>
<proteinExistence type="predicted"/>
<reference evidence="1" key="1">
    <citation type="submission" date="2022-04" db="EMBL/GenBank/DDBJ databases">
        <title>Genome of the entomopathogenic fungus Entomophthora muscae.</title>
        <authorList>
            <person name="Elya C."/>
            <person name="Lovett B.R."/>
            <person name="Lee E."/>
            <person name="Macias A.M."/>
            <person name="Hajek A.E."/>
            <person name="De Bivort B.L."/>
            <person name="Kasson M.T."/>
            <person name="De Fine Licht H.H."/>
            <person name="Stajich J.E."/>
        </authorList>
    </citation>
    <scope>NUCLEOTIDE SEQUENCE</scope>
    <source>
        <strain evidence="1">Berkeley</strain>
    </source>
</reference>
<name>A0ACC2SH69_9FUNG</name>
<gene>
    <name evidence="1" type="primary">KRE5_3</name>
    <name evidence="1" type="ORF">DSO57_1018642</name>
</gene>
<comment type="caution">
    <text evidence="1">The sequence shown here is derived from an EMBL/GenBank/DDBJ whole genome shotgun (WGS) entry which is preliminary data.</text>
</comment>
<organism evidence="1 2">
    <name type="scientific">Entomophthora muscae</name>
    <dbReference type="NCBI Taxonomy" id="34485"/>
    <lineage>
        <taxon>Eukaryota</taxon>
        <taxon>Fungi</taxon>
        <taxon>Fungi incertae sedis</taxon>
        <taxon>Zoopagomycota</taxon>
        <taxon>Entomophthoromycotina</taxon>
        <taxon>Entomophthoromycetes</taxon>
        <taxon>Entomophthorales</taxon>
        <taxon>Entomophthoraceae</taxon>
        <taxon>Entomophthora</taxon>
    </lineage>
</organism>